<protein>
    <recommendedName>
        <fullName evidence="3">Transposase</fullName>
    </recommendedName>
</protein>
<evidence type="ECO:0000313" key="2">
    <source>
        <dbReference type="Proteomes" id="UP001516400"/>
    </source>
</evidence>
<accession>A0ABD2MJ12</accession>
<sequence length="161" mass="18502">MCIFHCKLLETGSEKAISDQRWLLPARVSPENDELQDFSLRGDMQIGVFQNVLFSDECRFCLVLNDRRMPVYRRPGERYQQCNIRQTENFGGSSVMVWGGISFHGRTELVLVNNGRMTGARYIADILEPHVLPFGPLIGENFIYMHDNTRPHACLVEHSNN</sequence>
<proteinExistence type="predicted"/>
<reference evidence="1 2" key="1">
    <citation type="journal article" date="2021" name="BMC Biol.">
        <title>Horizontally acquired antibacterial genes associated with adaptive radiation of ladybird beetles.</title>
        <authorList>
            <person name="Li H.S."/>
            <person name="Tang X.F."/>
            <person name="Huang Y.H."/>
            <person name="Xu Z.Y."/>
            <person name="Chen M.L."/>
            <person name="Du X.Y."/>
            <person name="Qiu B.Y."/>
            <person name="Chen P.T."/>
            <person name="Zhang W."/>
            <person name="Slipinski A."/>
            <person name="Escalona H.E."/>
            <person name="Waterhouse R.M."/>
            <person name="Zwick A."/>
            <person name="Pang H."/>
        </authorList>
    </citation>
    <scope>NUCLEOTIDE SEQUENCE [LARGE SCALE GENOMIC DNA]</scope>
    <source>
        <strain evidence="1">SYSU2018</strain>
    </source>
</reference>
<dbReference type="Gene3D" id="3.30.420.10">
    <property type="entry name" value="Ribonuclease H-like superfamily/Ribonuclease H"/>
    <property type="match status" value="1"/>
</dbReference>
<evidence type="ECO:0000313" key="1">
    <source>
        <dbReference type="EMBL" id="KAL3266096.1"/>
    </source>
</evidence>
<keyword evidence="2" id="KW-1185">Reference proteome</keyword>
<gene>
    <name evidence="1" type="ORF">HHI36_010282</name>
</gene>
<dbReference type="Proteomes" id="UP001516400">
    <property type="component" value="Unassembled WGS sequence"/>
</dbReference>
<dbReference type="AlphaFoldDB" id="A0ABD2MJ12"/>
<dbReference type="InterPro" id="IPR036397">
    <property type="entry name" value="RNaseH_sf"/>
</dbReference>
<dbReference type="EMBL" id="JABFTP020000001">
    <property type="protein sequence ID" value="KAL3266096.1"/>
    <property type="molecule type" value="Genomic_DNA"/>
</dbReference>
<evidence type="ECO:0008006" key="3">
    <source>
        <dbReference type="Google" id="ProtNLM"/>
    </source>
</evidence>
<comment type="caution">
    <text evidence="1">The sequence shown here is derived from an EMBL/GenBank/DDBJ whole genome shotgun (WGS) entry which is preliminary data.</text>
</comment>
<name>A0ABD2MJ12_9CUCU</name>
<organism evidence="1 2">
    <name type="scientific">Cryptolaemus montrouzieri</name>
    <dbReference type="NCBI Taxonomy" id="559131"/>
    <lineage>
        <taxon>Eukaryota</taxon>
        <taxon>Metazoa</taxon>
        <taxon>Ecdysozoa</taxon>
        <taxon>Arthropoda</taxon>
        <taxon>Hexapoda</taxon>
        <taxon>Insecta</taxon>
        <taxon>Pterygota</taxon>
        <taxon>Neoptera</taxon>
        <taxon>Endopterygota</taxon>
        <taxon>Coleoptera</taxon>
        <taxon>Polyphaga</taxon>
        <taxon>Cucujiformia</taxon>
        <taxon>Coccinelloidea</taxon>
        <taxon>Coccinellidae</taxon>
        <taxon>Scymninae</taxon>
        <taxon>Scymnini</taxon>
        <taxon>Cryptolaemus</taxon>
    </lineage>
</organism>